<evidence type="ECO:0000313" key="4">
    <source>
        <dbReference type="EMBL" id="KNC74891.1"/>
    </source>
</evidence>
<dbReference type="InterPro" id="IPR011993">
    <property type="entry name" value="PH-like_dom_sf"/>
</dbReference>
<comment type="similarity">
    <text evidence="1">Belongs to the RTT106 family.</text>
</comment>
<dbReference type="SMART" id="SM01287">
    <property type="entry name" value="Rtt106"/>
    <property type="match status" value="1"/>
</dbReference>
<dbReference type="PANTHER" id="PTHR45849">
    <property type="entry name" value="FACT COMPLEX SUBUNIT SSRP1"/>
    <property type="match status" value="1"/>
</dbReference>
<sequence length="420" mass="45893">MDKYMMPLDLPSYFNDGEKEKILRIHDGASVVGQIWLEQMLDVVKQAMKRLESDKTSATVAKTLSPTNVESPAVGAVVVANPISFASSISDVSFTVPFRKKKDMFFGDTTIYVNAPGAPMNLCEPLAMYTKVAQGANDEIISNMLTQASGIPVCHTPDIVGTLSPLKIKRTYAKCHLKVKEGALYSLSDGILFGLKTPTFFISYNRITGMEMASSGSNRTFSLAISYTAGTALQDGIGEEPVEEEDINLEMFDSSDTNYVSYIIQSFKKWNKRKRRLSNNAEEKKSGTAPATSEAPNKAQHGAGELEDGSDDSEDSAADSDFNPNRKRDSDSDADSDCPEEFDENYESSESGDESEGARSENGDDSDDDDEQEETPVQGREKKRRRSSEGNEGGKRARNSEVEIVGSVAPMSEEDSDDGE</sequence>
<feature type="region of interest" description="Disordered" evidence="2">
    <location>
        <begin position="278"/>
        <end position="420"/>
    </location>
</feature>
<dbReference type="Pfam" id="PF08512">
    <property type="entry name" value="Rttp106-like_middle"/>
    <property type="match status" value="1"/>
</dbReference>
<accession>A0A0L0FEI3</accession>
<dbReference type="InterPro" id="IPR050454">
    <property type="entry name" value="RTT106/SSRP1_HistChap/FACT"/>
</dbReference>
<keyword evidence="5" id="KW-1185">Reference proteome</keyword>
<dbReference type="Gene3D" id="2.30.29.30">
    <property type="entry name" value="Pleckstrin-homology domain (PH domain)/Phosphotyrosine-binding domain (PTB)"/>
    <property type="match status" value="1"/>
</dbReference>
<evidence type="ECO:0000256" key="2">
    <source>
        <dbReference type="SAM" id="MobiDB-lite"/>
    </source>
</evidence>
<dbReference type="OrthoDB" id="75754at2759"/>
<dbReference type="AlphaFoldDB" id="A0A0L0FEI3"/>
<dbReference type="PANTHER" id="PTHR45849:SF3">
    <property type="entry name" value="HISTONE CHAPERONE RTT106"/>
    <property type="match status" value="1"/>
</dbReference>
<feature type="compositionally biased region" description="Acidic residues" evidence="2">
    <location>
        <begin position="332"/>
        <end position="355"/>
    </location>
</feature>
<dbReference type="Proteomes" id="UP000054560">
    <property type="component" value="Unassembled WGS sequence"/>
</dbReference>
<evidence type="ECO:0000313" key="5">
    <source>
        <dbReference type="Proteomes" id="UP000054560"/>
    </source>
</evidence>
<dbReference type="EMBL" id="KQ244004">
    <property type="protein sequence ID" value="KNC74891.1"/>
    <property type="molecule type" value="Genomic_DNA"/>
</dbReference>
<feature type="compositionally biased region" description="Acidic residues" evidence="2">
    <location>
        <begin position="305"/>
        <end position="318"/>
    </location>
</feature>
<feature type="compositionally biased region" description="Basic and acidic residues" evidence="2">
    <location>
        <begin position="387"/>
        <end position="401"/>
    </location>
</feature>
<proteinExistence type="inferred from homology"/>
<dbReference type="SUPFAM" id="SSF50729">
    <property type="entry name" value="PH domain-like"/>
    <property type="match status" value="1"/>
</dbReference>
<dbReference type="GO" id="GO:0042393">
    <property type="term" value="F:histone binding"/>
    <property type="evidence" value="ECO:0007669"/>
    <property type="project" value="TreeGrafter"/>
</dbReference>
<evidence type="ECO:0000256" key="1">
    <source>
        <dbReference type="ARBA" id="ARBA00006159"/>
    </source>
</evidence>
<name>A0A0L0FEI3_9EUKA</name>
<gene>
    <name evidence="4" type="ORF">SARC_12573</name>
</gene>
<organism evidence="4 5">
    <name type="scientific">Sphaeroforma arctica JP610</name>
    <dbReference type="NCBI Taxonomy" id="667725"/>
    <lineage>
        <taxon>Eukaryota</taxon>
        <taxon>Ichthyosporea</taxon>
        <taxon>Ichthyophonida</taxon>
        <taxon>Sphaeroforma</taxon>
    </lineage>
</organism>
<feature type="domain" description="Histone chaperone RTT106/FACT complex subunit SPT16-like middle" evidence="3">
    <location>
        <begin position="170"/>
        <end position="267"/>
    </location>
</feature>
<dbReference type="GO" id="GO:0031491">
    <property type="term" value="F:nucleosome binding"/>
    <property type="evidence" value="ECO:0007669"/>
    <property type="project" value="TreeGrafter"/>
</dbReference>
<dbReference type="RefSeq" id="XP_014148793.1">
    <property type="nucleotide sequence ID" value="XM_014293318.1"/>
</dbReference>
<dbReference type="GeneID" id="25913077"/>
<evidence type="ECO:0000259" key="3">
    <source>
        <dbReference type="SMART" id="SM01287"/>
    </source>
</evidence>
<feature type="compositionally biased region" description="Acidic residues" evidence="2">
    <location>
        <begin position="363"/>
        <end position="374"/>
    </location>
</feature>
<reference evidence="4 5" key="1">
    <citation type="submission" date="2011-02" db="EMBL/GenBank/DDBJ databases">
        <title>The Genome Sequence of Sphaeroforma arctica JP610.</title>
        <authorList>
            <consortium name="The Broad Institute Genome Sequencing Platform"/>
            <person name="Russ C."/>
            <person name="Cuomo C."/>
            <person name="Young S.K."/>
            <person name="Zeng Q."/>
            <person name="Gargeya S."/>
            <person name="Alvarado L."/>
            <person name="Berlin A."/>
            <person name="Chapman S.B."/>
            <person name="Chen Z."/>
            <person name="Freedman E."/>
            <person name="Gellesch M."/>
            <person name="Goldberg J."/>
            <person name="Griggs A."/>
            <person name="Gujja S."/>
            <person name="Heilman E."/>
            <person name="Heiman D."/>
            <person name="Howarth C."/>
            <person name="Mehta T."/>
            <person name="Neiman D."/>
            <person name="Pearson M."/>
            <person name="Roberts A."/>
            <person name="Saif S."/>
            <person name="Shea T."/>
            <person name="Shenoy N."/>
            <person name="Sisk P."/>
            <person name="Stolte C."/>
            <person name="Sykes S."/>
            <person name="White J."/>
            <person name="Yandava C."/>
            <person name="Burger G."/>
            <person name="Gray M.W."/>
            <person name="Holland P.W.H."/>
            <person name="King N."/>
            <person name="Lang F.B.F."/>
            <person name="Roger A.J."/>
            <person name="Ruiz-Trillo I."/>
            <person name="Haas B."/>
            <person name="Nusbaum C."/>
            <person name="Birren B."/>
        </authorList>
    </citation>
    <scope>NUCLEOTIDE SEQUENCE [LARGE SCALE GENOMIC DNA]</scope>
    <source>
        <strain evidence="4 5">JP610</strain>
    </source>
</reference>
<dbReference type="InterPro" id="IPR013719">
    <property type="entry name" value="RTT106/SPT16-like_middle_dom"/>
</dbReference>
<protein>
    <recommendedName>
        <fullName evidence="3">Histone chaperone RTT106/FACT complex subunit SPT16-like middle domain-containing protein</fullName>
    </recommendedName>
</protein>